<evidence type="ECO:0000313" key="2">
    <source>
        <dbReference type="EMBL" id="KAG5611390.1"/>
    </source>
</evidence>
<organism evidence="2 3">
    <name type="scientific">Solanum commersonii</name>
    <name type="common">Commerson's wild potato</name>
    <name type="synonym">Commerson's nightshade</name>
    <dbReference type="NCBI Taxonomy" id="4109"/>
    <lineage>
        <taxon>Eukaryota</taxon>
        <taxon>Viridiplantae</taxon>
        <taxon>Streptophyta</taxon>
        <taxon>Embryophyta</taxon>
        <taxon>Tracheophyta</taxon>
        <taxon>Spermatophyta</taxon>
        <taxon>Magnoliopsida</taxon>
        <taxon>eudicotyledons</taxon>
        <taxon>Gunneridae</taxon>
        <taxon>Pentapetalae</taxon>
        <taxon>asterids</taxon>
        <taxon>lamiids</taxon>
        <taxon>Solanales</taxon>
        <taxon>Solanaceae</taxon>
        <taxon>Solanoideae</taxon>
        <taxon>Solaneae</taxon>
        <taxon>Solanum</taxon>
    </lineage>
</organism>
<dbReference type="EMBL" id="JACXVP010000004">
    <property type="protein sequence ID" value="KAG5611390.1"/>
    <property type="molecule type" value="Genomic_DNA"/>
</dbReference>
<comment type="caution">
    <text evidence="2">The sequence shown here is derived from an EMBL/GenBank/DDBJ whole genome shotgun (WGS) entry which is preliminary data.</text>
</comment>
<accession>A0A9J5ZJK8</accession>
<dbReference type="AlphaFoldDB" id="A0A9J5ZJK8"/>
<feature type="region of interest" description="Disordered" evidence="1">
    <location>
        <begin position="1"/>
        <end position="29"/>
    </location>
</feature>
<keyword evidence="3" id="KW-1185">Reference proteome</keyword>
<protein>
    <submittedName>
        <fullName evidence="2">Uncharacterized protein</fullName>
    </submittedName>
</protein>
<feature type="compositionally biased region" description="Low complexity" evidence="1">
    <location>
        <begin position="7"/>
        <end position="29"/>
    </location>
</feature>
<gene>
    <name evidence="2" type="ORF">H5410_022671</name>
</gene>
<dbReference type="Proteomes" id="UP000824120">
    <property type="component" value="Chromosome 4"/>
</dbReference>
<proteinExistence type="predicted"/>
<evidence type="ECO:0000313" key="3">
    <source>
        <dbReference type="Proteomes" id="UP000824120"/>
    </source>
</evidence>
<sequence length="130" mass="14462">MQSVIQTSLTEMSMVSSSGSGTTVPSEVTSGTNAYVQTDAPGANTQTNGVTVNKAVERTKKRRPEDRLNRWASRRMALLSPNVPVCRALKEKIKSAIERCSRRVTEQFHNAVLYRPKLQNVKMLKAKAKR</sequence>
<name>A0A9J5ZJK8_SOLCO</name>
<reference evidence="2 3" key="1">
    <citation type="submission" date="2020-09" db="EMBL/GenBank/DDBJ databases">
        <title>De no assembly of potato wild relative species, Solanum commersonii.</title>
        <authorList>
            <person name="Cho K."/>
        </authorList>
    </citation>
    <scope>NUCLEOTIDE SEQUENCE [LARGE SCALE GENOMIC DNA]</scope>
    <source>
        <strain evidence="2">LZ3.2</strain>
        <tissue evidence="2">Leaf</tissue>
    </source>
</reference>
<evidence type="ECO:0000256" key="1">
    <source>
        <dbReference type="SAM" id="MobiDB-lite"/>
    </source>
</evidence>